<dbReference type="PANTHER" id="PTHR21506">
    <property type="entry name" value="COMPONENT OF OLIGOMERIC GOLGI COMPLEX 6"/>
    <property type="match status" value="1"/>
</dbReference>
<comment type="function">
    <text evidence="10">Acts as component of the peripheral membrane COG complex that is involved in intra-Golgi protein trafficking. COG is located at the cis-Golgi, and regulates tethering of retrograde intra-Golgi vesicles and possibly a number of other membrane trafficking events.</text>
</comment>
<keyword evidence="5 10" id="KW-0653">Protein transport</keyword>
<proteinExistence type="inferred from homology"/>
<evidence type="ECO:0000256" key="10">
    <source>
        <dbReference type="RuleBase" id="RU365075"/>
    </source>
</evidence>
<evidence type="ECO:0000256" key="8">
    <source>
        <dbReference type="ARBA" id="ARBA00031348"/>
    </source>
</evidence>
<comment type="similarity">
    <text evidence="2 10">Belongs to the COG6 family.</text>
</comment>
<dbReference type="HOGENOM" id="CLU_017837_0_0_1"/>
<dbReference type="FunCoup" id="G3AM15">
    <property type="interactions" value="274"/>
</dbReference>
<dbReference type="STRING" id="619300.G3AM15"/>
<evidence type="ECO:0000313" key="14">
    <source>
        <dbReference type="EMBL" id="EGW33368.1"/>
    </source>
</evidence>
<dbReference type="InterPro" id="IPR048368">
    <property type="entry name" value="COG6_N"/>
</dbReference>
<evidence type="ECO:0000259" key="12">
    <source>
        <dbReference type="Pfam" id="PF06419"/>
    </source>
</evidence>
<dbReference type="InterPro" id="IPR010490">
    <property type="entry name" value="COG6"/>
</dbReference>
<dbReference type="OrthoDB" id="272987at2759"/>
<evidence type="ECO:0000256" key="2">
    <source>
        <dbReference type="ARBA" id="ARBA00011023"/>
    </source>
</evidence>
<keyword evidence="15" id="KW-1185">Reference proteome</keyword>
<feature type="domain" description="Conserved oligomeric complex COG6 N-terminal" evidence="12">
    <location>
        <begin position="152"/>
        <end position="253"/>
    </location>
</feature>
<feature type="compositionally biased region" description="Low complexity" evidence="11">
    <location>
        <begin position="370"/>
        <end position="382"/>
    </location>
</feature>
<dbReference type="eggNOG" id="KOG3758">
    <property type="taxonomic scope" value="Eukaryota"/>
</dbReference>
<sequence>MDYIDFTTFNKSSDTTNDALSLSLPIPANIENLSKRFSNLNNLTRILKGDSQASGTREGDEANNENALAEKYAKMSLSILESKDDPTAMEGSSSGVSTTSEQHTNLNVRLARVLNESLSDASIREIFTYLQEKVIGENDSELIEPGLIGSMNRKKLRGKVESELIRNSSYVLKEYAPLVRQLKAIETRLNQLNELNRTTNEKIVKNYEFSTEFNSKVSELNQEKQLVGLQKNLLIVFKEKFTLNEYEEFVLSQGELNEEFFVTLKKAESINENCSILLAIDNPQLGVKIMTKINHIINKSRERIVSYTNKTLNNLYSLNLKSRLITLHKCFQYLKRQMNYFDEIINTFSESRSKLLIEEFYNQIQGDLDQQQQQQRQQQQQQSEVNSQKQRSISNADSSRPIFINAHDPVRFVGDLLAYVHSVAVNESETIKNIFTFEEEHEEHVRQEFESIIAEITDRILKSLSRPIKTRIESLISSETKLSTIYQIFNLVELYSFMFSKQLGNTGNFLDTIQELVTMSRERIMIIITNRLATVRTSNVARLELNLDLQPPEWIIDFYSDILPIIDQITTPTIMNFSEEDNIKFMKSIINEPIEIFNLHLSTNHLFHDQKEDLLIIRLNFLDLILGKIMPISLLSEKVLEVNDMIHELTIELKQYELEELLKQCNLYNYYNITNMICPLEQNNDEMFDVVVYEPIKENQLYTSEEMAKVNDLVQSVVPNALIEIQSNLMKLNSPITVEEVINTSFTEFVHFYKRFNDINNEFLQYSFTWTEYELNTLLGLDK</sequence>
<dbReference type="InterPro" id="IPR048369">
    <property type="entry name" value="COG6_C"/>
</dbReference>
<dbReference type="Proteomes" id="UP000000709">
    <property type="component" value="Unassembled WGS sequence"/>
</dbReference>
<feature type="region of interest" description="Disordered" evidence="11">
    <location>
        <begin position="368"/>
        <end position="396"/>
    </location>
</feature>
<dbReference type="KEGG" id="spaa:SPAPADRAFT_71221"/>
<organism evidence="15">
    <name type="scientific">Spathaspora passalidarum (strain NRRL Y-27907 / 11-Y1)</name>
    <dbReference type="NCBI Taxonomy" id="619300"/>
    <lineage>
        <taxon>Eukaryota</taxon>
        <taxon>Fungi</taxon>
        <taxon>Dikarya</taxon>
        <taxon>Ascomycota</taxon>
        <taxon>Saccharomycotina</taxon>
        <taxon>Pichiomycetes</taxon>
        <taxon>Debaryomycetaceae</taxon>
        <taxon>Spathaspora</taxon>
    </lineage>
</organism>
<dbReference type="Pfam" id="PF20653">
    <property type="entry name" value="COG6_C"/>
    <property type="match status" value="1"/>
</dbReference>
<protein>
    <recommendedName>
        <fullName evidence="3 10">Conserved oligomeric Golgi complex subunit 6</fullName>
        <shortName evidence="10">COG complex subunit 6</shortName>
    </recommendedName>
    <alternativeName>
        <fullName evidence="8 10">Component of oligomeric Golgi complex 6</fullName>
    </alternativeName>
</protein>
<evidence type="ECO:0000256" key="1">
    <source>
        <dbReference type="ARBA" id="ARBA00004395"/>
    </source>
</evidence>
<evidence type="ECO:0000256" key="3">
    <source>
        <dbReference type="ARBA" id="ARBA00020973"/>
    </source>
</evidence>
<dbReference type="GO" id="GO:0015031">
    <property type="term" value="P:protein transport"/>
    <property type="evidence" value="ECO:0007669"/>
    <property type="project" value="UniProtKB-KW"/>
</dbReference>
<evidence type="ECO:0000256" key="7">
    <source>
        <dbReference type="ARBA" id="ARBA00023136"/>
    </source>
</evidence>
<keyword evidence="7 10" id="KW-0472">Membrane</keyword>
<comment type="subunit">
    <text evidence="10">Component of the conserved oligomeric Golgi complex.</text>
</comment>
<dbReference type="EMBL" id="GL996501">
    <property type="protein sequence ID" value="EGW33368.1"/>
    <property type="molecule type" value="Genomic_DNA"/>
</dbReference>
<dbReference type="GO" id="GO:0006891">
    <property type="term" value="P:intra-Golgi vesicle-mediated transport"/>
    <property type="evidence" value="ECO:0007669"/>
    <property type="project" value="UniProtKB-UniRule"/>
</dbReference>
<comment type="function">
    <text evidence="9">Acts as a component of the peripheral membrane COG complex that is involved in intra-Golgi protein trafficking. COG is located at the cis-Golgi, and regulates tethering of retrograde intra-Golgi vesicles and possibly a number of other membrane trafficking events.</text>
</comment>
<dbReference type="Pfam" id="PF06419">
    <property type="entry name" value="COG6_N"/>
    <property type="match status" value="1"/>
</dbReference>
<reference evidence="14 15" key="1">
    <citation type="journal article" date="2011" name="Proc. Natl. Acad. Sci. U.S.A.">
        <title>Comparative genomics of xylose-fermenting fungi for enhanced biofuel production.</title>
        <authorList>
            <person name="Wohlbach D.J."/>
            <person name="Kuo A."/>
            <person name="Sato T.K."/>
            <person name="Potts K.M."/>
            <person name="Salamov A.A."/>
            <person name="LaButti K.M."/>
            <person name="Sun H."/>
            <person name="Clum A."/>
            <person name="Pangilinan J.L."/>
            <person name="Lindquist E.A."/>
            <person name="Lucas S."/>
            <person name="Lapidus A."/>
            <person name="Jin M."/>
            <person name="Gunawan C."/>
            <person name="Balan V."/>
            <person name="Dale B.E."/>
            <person name="Jeffries T.W."/>
            <person name="Zinkel R."/>
            <person name="Barry K.W."/>
            <person name="Grigoriev I.V."/>
            <person name="Gasch A.P."/>
        </authorList>
    </citation>
    <scope>NUCLEOTIDE SEQUENCE [LARGE SCALE GENOMIC DNA]</scope>
    <source>
        <strain evidence="15">NRRL Y-27907 / 11-Y1</strain>
    </source>
</reference>
<keyword evidence="6 10" id="KW-0333">Golgi apparatus</keyword>
<dbReference type="AlphaFoldDB" id="G3AM15"/>
<evidence type="ECO:0000256" key="5">
    <source>
        <dbReference type="ARBA" id="ARBA00022927"/>
    </source>
</evidence>
<accession>G3AM15</accession>
<evidence type="ECO:0000256" key="4">
    <source>
        <dbReference type="ARBA" id="ARBA00022448"/>
    </source>
</evidence>
<evidence type="ECO:0000256" key="11">
    <source>
        <dbReference type="SAM" id="MobiDB-lite"/>
    </source>
</evidence>
<gene>
    <name evidence="14" type="ORF">SPAPADRAFT_71221</name>
</gene>
<dbReference type="OMA" id="IINMICP"/>
<keyword evidence="4 10" id="KW-0813">Transport</keyword>
<evidence type="ECO:0000256" key="6">
    <source>
        <dbReference type="ARBA" id="ARBA00023034"/>
    </source>
</evidence>
<evidence type="ECO:0000259" key="13">
    <source>
        <dbReference type="Pfam" id="PF20653"/>
    </source>
</evidence>
<dbReference type="GO" id="GO:0000139">
    <property type="term" value="C:Golgi membrane"/>
    <property type="evidence" value="ECO:0007669"/>
    <property type="project" value="UniProtKB-SubCell"/>
</dbReference>
<dbReference type="InParanoid" id="G3AM15"/>
<feature type="domain" description="Conserved Oligomeric Golgi complex subunit 6 C-terminal" evidence="13">
    <location>
        <begin position="284"/>
        <end position="779"/>
    </location>
</feature>
<evidence type="ECO:0000256" key="9">
    <source>
        <dbReference type="ARBA" id="ARBA00043873"/>
    </source>
</evidence>
<comment type="subcellular location">
    <subcellularLocation>
        <location evidence="1 10">Golgi apparatus membrane</location>
        <topology evidence="1 10">Peripheral membrane protein</topology>
    </subcellularLocation>
</comment>
<dbReference type="SMART" id="SM01087">
    <property type="entry name" value="COG6"/>
    <property type="match status" value="1"/>
</dbReference>
<dbReference type="PANTHER" id="PTHR21506:SF0">
    <property type="entry name" value="CONSERVED OLIGOMERIC GOLGI COMPLEX SUBUNIT 6"/>
    <property type="match status" value="1"/>
</dbReference>
<name>G3AM15_SPAPN</name>
<evidence type="ECO:0000313" key="15">
    <source>
        <dbReference type="Proteomes" id="UP000000709"/>
    </source>
</evidence>
<dbReference type="RefSeq" id="XP_007374883.1">
    <property type="nucleotide sequence ID" value="XM_007374821.1"/>
</dbReference>
<feature type="compositionally biased region" description="Polar residues" evidence="11">
    <location>
        <begin position="383"/>
        <end position="396"/>
    </location>
</feature>
<dbReference type="GO" id="GO:0017119">
    <property type="term" value="C:Golgi transport complex"/>
    <property type="evidence" value="ECO:0007669"/>
    <property type="project" value="UniProtKB-UniRule"/>
</dbReference>
<dbReference type="GeneID" id="18875366"/>